<dbReference type="EMBL" id="KN837236">
    <property type="protein sequence ID" value="KIJ31825.1"/>
    <property type="molecule type" value="Genomic_DNA"/>
</dbReference>
<proteinExistence type="predicted"/>
<sequence>EESNGKSKDSQYIFCPSPHRLPLLRLFTKHHSLHPLLPERHGTTRTAEDIHKDSVYETYTHCKRNNLPEVWAYMWNSWYAPPKWRLWARSAYPNAIPRKRTTMIVEALWRNLKRLTLHQNNRPRLDFVCHLILVTSIPAWRVKFRE</sequence>
<feature type="non-terminal residue" evidence="1">
    <location>
        <position position="1"/>
    </location>
</feature>
<feature type="non-terminal residue" evidence="1">
    <location>
        <position position="146"/>
    </location>
</feature>
<gene>
    <name evidence="1" type="ORF">M422DRAFT_80274</name>
</gene>
<protein>
    <submittedName>
        <fullName evidence="1">Uncharacterized protein</fullName>
    </submittedName>
</protein>
<organism evidence="1 2">
    <name type="scientific">Sphaerobolus stellatus (strain SS14)</name>
    <dbReference type="NCBI Taxonomy" id="990650"/>
    <lineage>
        <taxon>Eukaryota</taxon>
        <taxon>Fungi</taxon>
        <taxon>Dikarya</taxon>
        <taxon>Basidiomycota</taxon>
        <taxon>Agaricomycotina</taxon>
        <taxon>Agaricomycetes</taxon>
        <taxon>Phallomycetidae</taxon>
        <taxon>Geastrales</taxon>
        <taxon>Sphaerobolaceae</taxon>
        <taxon>Sphaerobolus</taxon>
    </lineage>
</organism>
<dbReference type="AlphaFoldDB" id="A0A0C9V2T3"/>
<dbReference type="OrthoDB" id="3262412at2759"/>
<dbReference type="Proteomes" id="UP000054279">
    <property type="component" value="Unassembled WGS sequence"/>
</dbReference>
<dbReference type="HOGENOM" id="CLU_099114_1_0_1"/>
<evidence type="ECO:0000313" key="2">
    <source>
        <dbReference type="Proteomes" id="UP000054279"/>
    </source>
</evidence>
<keyword evidence="2" id="KW-1185">Reference proteome</keyword>
<name>A0A0C9V2T3_SPHS4</name>
<reference evidence="1 2" key="1">
    <citation type="submission" date="2014-06" db="EMBL/GenBank/DDBJ databases">
        <title>Evolutionary Origins and Diversification of the Mycorrhizal Mutualists.</title>
        <authorList>
            <consortium name="DOE Joint Genome Institute"/>
            <consortium name="Mycorrhizal Genomics Consortium"/>
            <person name="Kohler A."/>
            <person name="Kuo A."/>
            <person name="Nagy L.G."/>
            <person name="Floudas D."/>
            <person name="Copeland A."/>
            <person name="Barry K.W."/>
            <person name="Cichocki N."/>
            <person name="Veneault-Fourrey C."/>
            <person name="LaButti K."/>
            <person name="Lindquist E.A."/>
            <person name="Lipzen A."/>
            <person name="Lundell T."/>
            <person name="Morin E."/>
            <person name="Murat C."/>
            <person name="Riley R."/>
            <person name="Ohm R."/>
            <person name="Sun H."/>
            <person name="Tunlid A."/>
            <person name="Henrissat B."/>
            <person name="Grigoriev I.V."/>
            <person name="Hibbett D.S."/>
            <person name="Martin F."/>
        </authorList>
    </citation>
    <scope>NUCLEOTIDE SEQUENCE [LARGE SCALE GENOMIC DNA]</scope>
    <source>
        <strain evidence="1 2">SS14</strain>
    </source>
</reference>
<evidence type="ECO:0000313" key="1">
    <source>
        <dbReference type="EMBL" id="KIJ31825.1"/>
    </source>
</evidence>
<accession>A0A0C9V2T3</accession>